<dbReference type="HOGENOM" id="CLU_2867420_0_0_1"/>
<accession>G2YCV1</accession>
<evidence type="ECO:0000256" key="1">
    <source>
        <dbReference type="SAM" id="MobiDB-lite"/>
    </source>
</evidence>
<organism evidence="2 3">
    <name type="scientific">Botryotinia fuckeliana (strain T4)</name>
    <name type="common">Noble rot fungus</name>
    <name type="synonym">Botrytis cinerea</name>
    <dbReference type="NCBI Taxonomy" id="999810"/>
    <lineage>
        <taxon>Eukaryota</taxon>
        <taxon>Fungi</taxon>
        <taxon>Dikarya</taxon>
        <taxon>Ascomycota</taxon>
        <taxon>Pezizomycotina</taxon>
        <taxon>Leotiomycetes</taxon>
        <taxon>Helotiales</taxon>
        <taxon>Sclerotiniaceae</taxon>
        <taxon>Botrytis</taxon>
    </lineage>
</organism>
<dbReference type="Proteomes" id="UP000008177">
    <property type="component" value="Unplaced contigs"/>
</dbReference>
<evidence type="ECO:0000313" key="2">
    <source>
        <dbReference type="EMBL" id="CCD49599.1"/>
    </source>
</evidence>
<feature type="region of interest" description="Disordered" evidence="1">
    <location>
        <begin position="18"/>
        <end position="64"/>
    </location>
</feature>
<dbReference type="EMBL" id="FQ790320">
    <property type="protein sequence ID" value="CCD49599.1"/>
    <property type="molecule type" value="Genomic_DNA"/>
</dbReference>
<proteinExistence type="predicted"/>
<gene>
    <name evidence="2" type="ORF">BofuT4_uP097070.1</name>
</gene>
<name>G2YCV1_BOTF4</name>
<sequence>MTLGSVRTIIESIGTCTGTPPPVSFLSTSFGPGYLKNKRKKQEDAEEDEEEETRARSSRNIKRK</sequence>
<dbReference type="AlphaFoldDB" id="G2YCV1"/>
<evidence type="ECO:0000313" key="3">
    <source>
        <dbReference type="Proteomes" id="UP000008177"/>
    </source>
</evidence>
<protein>
    <submittedName>
        <fullName evidence="2">Uncharacterized protein</fullName>
    </submittedName>
</protein>
<reference evidence="3" key="1">
    <citation type="journal article" date="2011" name="PLoS Genet.">
        <title>Genomic analysis of the necrotrophic fungal pathogens Sclerotinia sclerotiorum and Botrytis cinerea.</title>
        <authorList>
            <person name="Amselem J."/>
            <person name="Cuomo C.A."/>
            <person name="van Kan J.A."/>
            <person name="Viaud M."/>
            <person name="Benito E.P."/>
            <person name="Couloux A."/>
            <person name="Coutinho P.M."/>
            <person name="de Vries R.P."/>
            <person name="Dyer P.S."/>
            <person name="Fillinger S."/>
            <person name="Fournier E."/>
            <person name="Gout L."/>
            <person name="Hahn M."/>
            <person name="Kohn L."/>
            <person name="Lapalu N."/>
            <person name="Plummer K.M."/>
            <person name="Pradier J.M."/>
            <person name="Quevillon E."/>
            <person name="Sharon A."/>
            <person name="Simon A."/>
            <person name="ten Have A."/>
            <person name="Tudzynski B."/>
            <person name="Tudzynski P."/>
            <person name="Wincker P."/>
            <person name="Andrew M."/>
            <person name="Anthouard V."/>
            <person name="Beever R.E."/>
            <person name="Beffa R."/>
            <person name="Benoit I."/>
            <person name="Bouzid O."/>
            <person name="Brault B."/>
            <person name="Chen Z."/>
            <person name="Choquer M."/>
            <person name="Collemare J."/>
            <person name="Cotton P."/>
            <person name="Danchin E.G."/>
            <person name="Da Silva C."/>
            <person name="Gautier A."/>
            <person name="Giraud C."/>
            <person name="Giraud T."/>
            <person name="Gonzalez C."/>
            <person name="Grossetete S."/>
            <person name="Guldener U."/>
            <person name="Henrissat B."/>
            <person name="Howlett B.J."/>
            <person name="Kodira C."/>
            <person name="Kretschmer M."/>
            <person name="Lappartient A."/>
            <person name="Leroch M."/>
            <person name="Levis C."/>
            <person name="Mauceli E."/>
            <person name="Neuveglise C."/>
            <person name="Oeser B."/>
            <person name="Pearson M."/>
            <person name="Poulain J."/>
            <person name="Poussereau N."/>
            <person name="Quesneville H."/>
            <person name="Rascle C."/>
            <person name="Schumacher J."/>
            <person name="Segurens B."/>
            <person name="Sexton A."/>
            <person name="Silva E."/>
            <person name="Sirven C."/>
            <person name="Soanes D.M."/>
            <person name="Talbot N.J."/>
            <person name="Templeton M."/>
            <person name="Yandava C."/>
            <person name="Yarden O."/>
            <person name="Zeng Q."/>
            <person name="Rollins J.A."/>
            <person name="Lebrun M.H."/>
            <person name="Dickman M."/>
        </authorList>
    </citation>
    <scope>NUCLEOTIDE SEQUENCE [LARGE SCALE GENOMIC DNA]</scope>
    <source>
        <strain evidence="3">T4</strain>
    </source>
</reference>
<dbReference type="InParanoid" id="G2YCV1"/>